<dbReference type="Proteomes" id="UP001218218">
    <property type="component" value="Unassembled WGS sequence"/>
</dbReference>
<keyword evidence="2" id="KW-1185">Reference proteome</keyword>
<gene>
    <name evidence="1" type="ORF">DFH08DRAFT_1088292</name>
</gene>
<evidence type="ECO:0008006" key="3">
    <source>
        <dbReference type="Google" id="ProtNLM"/>
    </source>
</evidence>
<reference evidence="1" key="1">
    <citation type="submission" date="2023-03" db="EMBL/GenBank/DDBJ databases">
        <title>Massive genome expansion in bonnet fungi (Mycena s.s.) driven by repeated elements and novel gene families across ecological guilds.</title>
        <authorList>
            <consortium name="Lawrence Berkeley National Laboratory"/>
            <person name="Harder C.B."/>
            <person name="Miyauchi S."/>
            <person name="Viragh M."/>
            <person name="Kuo A."/>
            <person name="Thoen E."/>
            <person name="Andreopoulos B."/>
            <person name="Lu D."/>
            <person name="Skrede I."/>
            <person name="Drula E."/>
            <person name="Henrissat B."/>
            <person name="Morin E."/>
            <person name="Kohler A."/>
            <person name="Barry K."/>
            <person name="LaButti K."/>
            <person name="Morin E."/>
            <person name="Salamov A."/>
            <person name="Lipzen A."/>
            <person name="Mereny Z."/>
            <person name="Hegedus B."/>
            <person name="Baldrian P."/>
            <person name="Stursova M."/>
            <person name="Weitz H."/>
            <person name="Taylor A."/>
            <person name="Grigoriev I.V."/>
            <person name="Nagy L.G."/>
            <person name="Martin F."/>
            <person name="Kauserud H."/>
        </authorList>
    </citation>
    <scope>NUCLEOTIDE SEQUENCE</scope>
    <source>
        <strain evidence="1">CBHHK002</strain>
    </source>
</reference>
<accession>A0AAD7EB95</accession>
<proteinExistence type="predicted"/>
<evidence type="ECO:0000313" key="2">
    <source>
        <dbReference type="Proteomes" id="UP001218218"/>
    </source>
</evidence>
<name>A0AAD7EB95_9AGAR</name>
<sequence>MSPMLPDLPVEIIALISEFSSIAAVVALSQTNRRIHSICFRYIYRVVELEDSARAVKWSTTLATNNPYAQEVRKLKLLCHISCEHSRRRFNATFHSALSNLKNLENLHLSTPHLGILPCFSDAHFPKLRICSLPLSLYTDPFVRRHPGLISLYVLPEQYHMQISSTPPDISAAEIRLPNLRTFIGPETFAFKVVPHSSASRISVMWNTRRLLLCNLSSDIATLALSRTEILTLDNIVGIWDTSLLSAIVAGLPHLLKLGFWNVSVPNSDSQNIFVSRLDVAVANLPGLTSLSVLQSPLRAPGLLNPRDLDAEFDTVRRWGSIAPTLRSAVLPSETAWARVYARDNVWYPATKSPNIPDMLIRVAWFLRRVVSSSDSDSDLGPGYARVAEDVAGKDTLSVLRAEFERLGRMPEFAIAPSVRGMSISFPVPAA</sequence>
<dbReference type="AlphaFoldDB" id="A0AAD7EB95"/>
<evidence type="ECO:0000313" key="1">
    <source>
        <dbReference type="EMBL" id="KAJ7309374.1"/>
    </source>
</evidence>
<protein>
    <recommendedName>
        <fullName evidence="3">F-box domain-containing protein</fullName>
    </recommendedName>
</protein>
<dbReference type="EMBL" id="JARIHO010000082">
    <property type="protein sequence ID" value="KAJ7309374.1"/>
    <property type="molecule type" value="Genomic_DNA"/>
</dbReference>
<organism evidence="1 2">
    <name type="scientific">Mycena albidolilacea</name>
    <dbReference type="NCBI Taxonomy" id="1033008"/>
    <lineage>
        <taxon>Eukaryota</taxon>
        <taxon>Fungi</taxon>
        <taxon>Dikarya</taxon>
        <taxon>Basidiomycota</taxon>
        <taxon>Agaricomycotina</taxon>
        <taxon>Agaricomycetes</taxon>
        <taxon>Agaricomycetidae</taxon>
        <taxon>Agaricales</taxon>
        <taxon>Marasmiineae</taxon>
        <taxon>Mycenaceae</taxon>
        <taxon>Mycena</taxon>
    </lineage>
</organism>
<comment type="caution">
    <text evidence="1">The sequence shown here is derived from an EMBL/GenBank/DDBJ whole genome shotgun (WGS) entry which is preliminary data.</text>
</comment>